<sequence>MCSDYGQEQHTDERSGGLEAVGQAEDKVATRWSPHDVLTGCGDGGAKQQEQVCLLLRSGPSAFGDGAAPGGRAQGRCGCLGLERRRSAGREESWKRQPLKAVNGPGTSDPRLTGTARRRQELEEKGKQDPGVGVVISEQTRGTQGQGSQSSRNNAWPGRGPENKGATVKHTGNAWHPEDPQRAHQEVVSLHTRQPARKPRREVDAPSGHGSQQSRQDGDRLPACPAAGGATAPTSRRGRGRGRKAAPEVTWVWMPGALAASQASGSWPARCGAQGPGPWTCFGLCLV</sequence>
<dbReference type="AlphaFoldDB" id="A0A212CEB6"/>
<evidence type="ECO:0000313" key="3">
    <source>
        <dbReference type="Proteomes" id="UP000242450"/>
    </source>
</evidence>
<name>A0A212CEB6_CEREH</name>
<feature type="compositionally biased region" description="Basic and acidic residues" evidence="1">
    <location>
        <begin position="7"/>
        <end position="16"/>
    </location>
</feature>
<accession>A0A212CEB6</accession>
<feature type="compositionally biased region" description="Low complexity" evidence="1">
    <location>
        <begin position="139"/>
        <end position="152"/>
    </location>
</feature>
<gene>
    <name evidence="2" type="ORF">Celaphus_00016253</name>
</gene>
<feature type="compositionally biased region" description="Low complexity" evidence="1">
    <location>
        <begin position="222"/>
        <end position="235"/>
    </location>
</feature>
<protein>
    <submittedName>
        <fullName evidence="2">Uncharacterized protein</fullName>
    </submittedName>
</protein>
<proteinExistence type="predicted"/>
<comment type="caution">
    <text evidence="2">The sequence shown here is derived from an EMBL/GenBank/DDBJ whole genome shotgun (WGS) entry which is preliminary data.</text>
</comment>
<evidence type="ECO:0000256" key="1">
    <source>
        <dbReference type="SAM" id="MobiDB-lite"/>
    </source>
</evidence>
<feature type="region of interest" description="Disordered" evidence="1">
    <location>
        <begin position="1"/>
        <end position="44"/>
    </location>
</feature>
<organism evidence="2 3">
    <name type="scientific">Cervus elaphus hippelaphus</name>
    <name type="common">European red deer</name>
    <dbReference type="NCBI Taxonomy" id="46360"/>
    <lineage>
        <taxon>Eukaryota</taxon>
        <taxon>Metazoa</taxon>
        <taxon>Chordata</taxon>
        <taxon>Craniata</taxon>
        <taxon>Vertebrata</taxon>
        <taxon>Euteleostomi</taxon>
        <taxon>Mammalia</taxon>
        <taxon>Eutheria</taxon>
        <taxon>Laurasiatheria</taxon>
        <taxon>Artiodactyla</taxon>
        <taxon>Ruminantia</taxon>
        <taxon>Pecora</taxon>
        <taxon>Cervidae</taxon>
        <taxon>Cervinae</taxon>
        <taxon>Cervus</taxon>
    </lineage>
</organism>
<feature type="region of interest" description="Disordered" evidence="1">
    <location>
        <begin position="86"/>
        <end position="245"/>
    </location>
</feature>
<feature type="compositionally biased region" description="Basic and acidic residues" evidence="1">
    <location>
        <begin position="176"/>
        <end position="185"/>
    </location>
</feature>
<dbReference type="Proteomes" id="UP000242450">
    <property type="component" value="Chromosome 21"/>
</dbReference>
<evidence type="ECO:0000313" key="2">
    <source>
        <dbReference type="EMBL" id="OWK04325.1"/>
    </source>
</evidence>
<feature type="compositionally biased region" description="Basic and acidic residues" evidence="1">
    <location>
        <begin position="86"/>
        <end position="95"/>
    </location>
</feature>
<keyword evidence="3" id="KW-1185">Reference proteome</keyword>
<dbReference type="EMBL" id="MKHE01000021">
    <property type="protein sequence ID" value="OWK04325.1"/>
    <property type="molecule type" value="Genomic_DNA"/>
</dbReference>
<feature type="compositionally biased region" description="Basic and acidic residues" evidence="1">
    <location>
        <begin position="118"/>
        <end position="128"/>
    </location>
</feature>
<reference evidence="2 3" key="1">
    <citation type="journal article" date="2018" name="Mol. Genet. Genomics">
        <title>The red deer Cervus elaphus genome CerEla1.0: sequencing, annotating, genes, and chromosomes.</title>
        <authorList>
            <person name="Bana N.A."/>
            <person name="Nyiri A."/>
            <person name="Nagy J."/>
            <person name="Frank K."/>
            <person name="Nagy T."/>
            <person name="Steger V."/>
            <person name="Schiller M."/>
            <person name="Lakatos P."/>
            <person name="Sugar L."/>
            <person name="Horn P."/>
            <person name="Barta E."/>
            <person name="Orosz L."/>
        </authorList>
    </citation>
    <scope>NUCLEOTIDE SEQUENCE [LARGE SCALE GENOMIC DNA]</scope>
    <source>
        <strain evidence="2">Hungarian</strain>
    </source>
</reference>